<organism evidence="1 2">
    <name type="scientific">Candidozyma auris</name>
    <name type="common">Yeast</name>
    <name type="synonym">Candida auris</name>
    <dbReference type="NCBI Taxonomy" id="498019"/>
    <lineage>
        <taxon>Eukaryota</taxon>
        <taxon>Fungi</taxon>
        <taxon>Dikarya</taxon>
        <taxon>Ascomycota</taxon>
        <taxon>Saccharomycotina</taxon>
        <taxon>Pichiomycetes</taxon>
        <taxon>Metschnikowiaceae</taxon>
        <taxon>Candidozyma</taxon>
    </lineage>
</organism>
<proteinExistence type="predicted"/>
<protein>
    <submittedName>
        <fullName evidence="1">Uncharacterized protein</fullName>
    </submittedName>
</protein>
<gene>
    <name evidence="1" type="ORF">QG37_03215</name>
</gene>
<reference evidence="2" key="1">
    <citation type="journal article" date="2015" name="BMC Genomics">
        <title>Draft genome of a commonly misdiagnosed multidrug resistant pathogen Candida auris.</title>
        <authorList>
            <person name="Chatterjee S."/>
            <person name="Alampalli S.V."/>
            <person name="Nageshan R.K."/>
            <person name="Chettiar S.T."/>
            <person name="Joshi S."/>
            <person name="Tatu U.S."/>
        </authorList>
    </citation>
    <scope>NUCLEOTIDE SEQUENCE [LARGE SCALE GENOMIC DNA]</scope>
    <source>
        <strain evidence="2">6684</strain>
    </source>
</reference>
<dbReference type="VEuPathDB" id="FungiDB:QG37_03215"/>
<evidence type="ECO:0000313" key="1">
    <source>
        <dbReference type="EMBL" id="KND99794.1"/>
    </source>
</evidence>
<dbReference type="Proteomes" id="UP000037122">
    <property type="component" value="Unassembled WGS sequence"/>
</dbReference>
<evidence type="ECO:0000313" key="2">
    <source>
        <dbReference type="Proteomes" id="UP000037122"/>
    </source>
</evidence>
<dbReference type="EMBL" id="LGST01000021">
    <property type="protein sequence ID" value="KND99794.1"/>
    <property type="molecule type" value="Genomic_DNA"/>
</dbReference>
<comment type="caution">
    <text evidence="1">The sequence shown here is derived from an EMBL/GenBank/DDBJ whole genome shotgun (WGS) entry which is preliminary data.</text>
</comment>
<name>A0A0L0P0K0_CANAR</name>
<dbReference type="AlphaFoldDB" id="A0A0L0P0K0"/>
<accession>A0A0L0P0K0</accession>
<sequence length="82" mass="9029">MVGWLADSTIGPRLYVHTVHCGHSPKQVRASANRRLIPASSFVTERLLREEKLGIDSLLKNATLRPKGKVMETIVGDNATYG</sequence>